<evidence type="ECO:0000313" key="2">
    <source>
        <dbReference type="Proteomes" id="UP000531561"/>
    </source>
</evidence>
<dbReference type="GeneID" id="59263888"/>
<reference evidence="1 2" key="1">
    <citation type="journal article" date="2020" name="Phytopathology">
        <title>A high-quality genome resource of Botrytis fragariae, a new and rapidly spreading fungal pathogen causing strawberry gray mold in the U.S.A.</title>
        <authorList>
            <person name="Wu Y."/>
            <person name="Saski C.A."/>
            <person name="Schnabel G."/>
            <person name="Xiao S."/>
            <person name="Hu M."/>
        </authorList>
    </citation>
    <scope>NUCLEOTIDE SEQUENCE [LARGE SCALE GENOMIC DNA]</scope>
    <source>
        <strain evidence="1 2">BVB16</strain>
    </source>
</reference>
<sequence>MRHIARFNIPPRMNTVWNVDSSCYCKAQQNVQKLHLIGIIRRIEVRTEYLSFRAVPFTTFDASISRWISIFFIADSIKNTLAEILYALKNEMIQNMHQPLQMTISSFQHIQLPKIISQLFPCYQVNYQNPRKAKQGKAFQQRRRTRIDQTANKRLTTMAQSLMDLLPQSLHLFDHDNSPRSTRAFQRMGHESFPLPIHTLTT</sequence>
<dbReference type="OrthoDB" id="10376360at2759"/>
<keyword evidence="2" id="KW-1185">Reference proteome</keyword>
<comment type="caution">
    <text evidence="1">The sequence shown here is derived from an EMBL/GenBank/DDBJ whole genome shotgun (WGS) entry which is preliminary data.</text>
</comment>
<proteinExistence type="predicted"/>
<dbReference type="Proteomes" id="UP000531561">
    <property type="component" value="Unassembled WGS sequence"/>
</dbReference>
<protein>
    <submittedName>
        <fullName evidence="1">Uncharacterized protein</fullName>
    </submittedName>
</protein>
<dbReference type="AlphaFoldDB" id="A0A8H6AMW2"/>
<organism evidence="1 2">
    <name type="scientific">Botrytis fragariae</name>
    <dbReference type="NCBI Taxonomy" id="1964551"/>
    <lineage>
        <taxon>Eukaryota</taxon>
        <taxon>Fungi</taxon>
        <taxon>Dikarya</taxon>
        <taxon>Ascomycota</taxon>
        <taxon>Pezizomycotina</taxon>
        <taxon>Leotiomycetes</taxon>
        <taxon>Helotiales</taxon>
        <taxon>Sclerotiniaceae</taxon>
        <taxon>Botrytis</taxon>
    </lineage>
</organism>
<dbReference type="EMBL" id="JABFCT010000014">
    <property type="protein sequence ID" value="KAF5870472.1"/>
    <property type="molecule type" value="Genomic_DNA"/>
</dbReference>
<accession>A0A8H6AMW2</accession>
<gene>
    <name evidence="1" type="ORF">Bfra_009860</name>
</gene>
<evidence type="ECO:0000313" key="1">
    <source>
        <dbReference type="EMBL" id="KAF5870472.1"/>
    </source>
</evidence>
<name>A0A8H6AMW2_9HELO</name>
<dbReference type="RefSeq" id="XP_037189419.1">
    <property type="nucleotide sequence ID" value="XM_037340196.1"/>
</dbReference>